<dbReference type="AlphaFoldDB" id="A0A9Q1IZZ5"/>
<feature type="compositionally biased region" description="Basic residues" evidence="1">
    <location>
        <begin position="323"/>
        <end position="332"/>
    </location>
</feature>
<feature type="compositionally biased region" description="Basic and acidic residues" evidence="1">
    <location>
        <begin position="289"/>
        <end position="304"/>
    </location>
</feature>
<dbReference type="Proteomes" id="UP001152622">
    <property type="component" value="Chromosome 5"/>
</dbReference>
<evidence type="ECO:0000313" key="2">
    <source>
        <dbReference type="EMBL" id="KAJ8360766.1"/>
    </source>
</evidence>
<dbReference type="GO" id="GO:0005634">
    <property type="term" value="C:nucleus"/>
    <property type="evidence" value="ECO:0007669"/>
    <property type="project" value="TreeGrafter"/>
</dbReference>
<feature type="compositionally biased region" description="Polar residues" evidence="1">
    <location>
        <begin position="309"/>
        <end position="322"/>
    </location>
</feature>
<feature type="compositionally biased region" description="Polar residues" evidence="1">
    <location>
        <begin position="470"/>
        <end position="486"/>
    </location>
</feature>
<accession>A0A9Q1IZZ5</accession>
<keyword evidence="3" id="KW-1185">Reference proteome</keyword>
<dbReference type="GO" id="GO:0006355">
    <property type="term" value="P:regulation of DNA-templated transcription"/>
    <property type="evidence" value="ECO:0007669"/>
    <property type="project" value="InterPro"/>
</dbReference>
<dbReference type="InterPro" id="IPR043442">
    <property type="entry name" value="Perm1"/>
</dbReference>
<dbReference type="OrthoDB" id="8943218at2759"/>
<feature type="region of interest" description="Disordered" evidence="1">
    <location>
        <begin position="470"/>
        <end position="496"/>
    </location>
</feature>
<sequence>MDDLDHSVYIAEQDWDSFFEESEECNLQQGALAGLDESGLSDFDEAEFCLSNREVRVSLELGPLGSHSSIASTSDFKGLPVEPYESAEGLHGPEDALSTGGSDKHLETVNVYFERTVTSGKDEDPVELDCAGQAREDLSKDSMLLKPPEATEPAGACCAAHEGDIYQETARDCEDAIETEIQTNATLSTESVTDQEEGTHCISNCSEVKFALWSLQASNEREHYRDPSEGEAYSVLKGSQVGMKMETEEPEAEQSSLTRPSASFLDPRKDSQLNTAVQPDANIPARAENINDREKPPNKEKERWFVTVNVGQTHSKEMTSQPSKKKRRKKKSRSEDVPKLGSGSEGQDPEFQGNSGAERLGVFEPQIQEIDSNPDHHPSDCIPAAEGSFSSAFVEPTIIEHHNLKNDHGVLMLSSELLPVFQTTYEFEEYKVNYRESQHLDNHQEQHKVSDGSNLQMTVALEGKLTLNHESSQPNCTEVSSWTEPSKPTAVITPHPPNHQNLLVKLLFSTQSDTGCEMLAFCKDSDQDNFPFYPEKRASQEDAEAENQCKNCLPYSQTDGTSAKCPEHSIFYSESSIPIESSESSNCIQTVHGSHWLHKCLS</sequence>
<protein>
    <submittedName>
        <fullName evidence="2">Uncharacterized protein</fullName>
    </submittedName>
</protein>
<organism evidence="2 3">
    <name type="scientific">Synaphobranchus kaupii</name>
    <name type="common">Kaup's arrowtooth eel</name>
    <dbReference type="NCBI Taxonomy" id="118154"/>
    <lineage>
        <taxon>Eukaryota</taxon>
        <taxon>Metazoa</taxon>
        <taxon>Chordata</taxon>
        <taxon>Craniata</taxon>
        <taxon>Vertebrata</taxon>
        <taxon>Euteleostomi</taxon>
        <taxon>Actinopterygii</taxon>
        <taxon>Neopterygii</taxon>
        <taxon>Teleostei</taxon>
        <taxon>Anguilliformes</taxon>
        <taxon>Synaphobranchidae</taxon>
        <taxon>Synaphobranchus</taxon>
    </lineage>
</organism>
<dbReference type="EMBL" id="JAINUF010000005">
    <property type="protein sequence ID" value="KAJ8360766.1"/>
    <property type="molecule type" value="Genomic_DNA"/>
</dbReference>
<dbReference type="PANTHER" id="PTHR47282">
    <property type="entry name" value="PGC-1 AND ERR-INDUCED REGULATOR IN MUSCLE PROTEIN 1"/>
    <property type="match status" value="1"/>
</dbReference>
<gene>
    <name evidence="2" type="ORF">SKAU_G00172910</name>
</gene>
<name>A0A9Q1IZZ5_SYNKA</name>
<dbReference type="GO" id="GO:0005737">
    <property type="term" value="C:cytoplasm"/>
    <property type="evidence" value="ECO:0007669"/>
    <property type="project" value="TreeGrafter"/>
</dbReference>
<feature type="non-terminal residue" evidence="2">
    <location>
        <position position="602"/>
    </location>
</feature>
<comment type="caution">
    <text evidence="2">The sequence shown here is derived from an EMBL/GenBank/DDBJ whole genome shotgun (WGS) entry which is preliminary data.</text>
</comment>
<dbReference type="GO" id="GO:0014850">
    <property type="term" value="P:response to muscle activity"/>
    <property type="evidence" value="ECO:0007669"/>
    <property type="project" value="TreeGrafter"/>
</dbReference>
<reference evidence="2" key="1">
    <citation type="journal article" date="2023" name="Science">
        <title>Genome structures resolve the early diversification of teleost fishes.</title>
        <authorList>
            <person name="Parey E."/>
            <person name="Louis A."/>
            <person name="Montfort J."/>
            <person name="Bouchez O."/>
            <person name="Roques C."/>
            <person name="Iampietro C."/>
            <person name="Lluch J."/>
            <person name="Castinel A."/>
            <person name="Donnadieu C."/>
            <person name="Desvignes T."/>
            <person name="Floi Bucao C."/>
            <person name="Jouanno E."/>
            <person name="Wen M."/>
            <person name="Mejri S."/>
            <person name="Dirks R."/>
            <person name="Jansen H."/>
            <person name="Henkel C."/>
            <person name="Chen W.J."/>
            <person name="Zahm M."/>
            <person name="Cabau C."/>
            <person name="Klopp C."/>
            <person name="Thompson A.W."/>
            <person name="Robinson-Rechavi M."/>
            <person name="Braasch I."/>
            <person name="Lecointre G."/>
            <person name="Bobe J."/>
            <person name="Postlethwait J.H."/>
            <person name="Berthelot C."/>
            <person name="Roest Crollius H."/>
            <person name="Guiguen Y."/>
        </authorList>
    </citation>
    <scope>NUCLEOTIDE SEQUENCE</scope>
    <source>
        <strain evidence="2">WJC10195</strain>
    </source>
</reference>
<evidence type="ECO:0000256" key="1">
    <source>
        <dbReference type="SAM" id="MobiDB-lite"/>
    </source>
</evidence>
<evidence type="ECO:0000313" key="3">
    <source>
        <dbReference type="Proteomes" id="UP001152622"/>
    </source>
</evidence>
<dbReference type="PANTHER" id="PTHR47282:SF1">
    <property type="entry name" value="PGC-1 AND ERR-INDUCED REGULATOR IN MUSCLE PROTEIN 1"/>
    <property type="match status" value="1"/>
</dbReference>
<proteinExistence type="predicted"/>
<feature type="region of interest" description="Disordered" evidence="1">
    <location>
        <begin position="244"/>
        <end position="356"/>
    </location>
</feature>